<gene>
    <name evidence="1" type="ORF">FJZ00_07300</name>
</gene>
<name>A0A938BL57_9BACT</name>
<evidence type="ECO:0000313" key="1">
    <source>
        <dbReference type="EMBL" id="MBM3274941.1"/>
    </source>
</evidence>
<evidence type="ECO:0000313" key="2">
    <source>
        <dbReference type="Proteomes" id="UP000703893"/>
    </source>
</evidence>
<protein>
    <submittedName>
        <fullName evidence="1">Uncharacterized protein</fullName>
    </submittedName>
</protein>
<sequence>MVNGDAQQADILAAIREILASCDDFRPRIRPSDIAAGHHLVEDLGIDSVAL</sequence>
<dbReference type="AlphaFoldDB" id="A0A938BL57"/>
<organism evidence="1 2">
    <name type="scientific">Candidatus Tanganyikabacteria bacterium</name>
    <dbReference type="NCBI Taxonomy" id="2961651"/>
    <lineage>
        <taxon>Bacteria</taxon>
        <taxon>Bacillati</taxon>
        <taxon>Candidatus Sericytochromatia</taxon>
        <taxon>Candidatus Tanganyikabacteria</taxon>
    </lineage>
</organism>
<feature type="non-terminal residue" evidence="1">
    <location>
        <position position="51"/>
    </location>
</feature>
<dbReference type="EMBL" id="VGJX01000383">
    <property type="protein sequence ID" value="MBM3274941.1"/>
    <property type="molecule type" value="Genomic_DNA"/>
</dbReference>
<comment type="caution">
    <text evidence="1">The sequence shown here is derived from an EMBL/GenBank/DDBJ whole genome shotgun (WGS) entry which is preliminary data.</text>
</comment>
<dbReference type="Proteomes" id="UP000703893">
    <property type="component" value="Unassembled WGS sequence"/>
</dbReference>
<reference evidence="1 2" key="1">
    <citation type="submission" date="2019-03" db="EMBL/GenBank/DDBJ databases">
        <title>Lake Tanganyika Metagenome-Assembled Genomes (MAGs).</title>
        <authorList>
            <person name="Tran P."/>
        </authorList>
    </citation>
    <scope>NUCLEOTIDE SEQUENCE [LARGE SCALE GENOMIC DNA]</scope>
    <source>
        <strain evidence="1">K_DeepCast_65m_m2_236</strain>
    </source>
</reference>
<proteinExistence type="predicted"/>
<accession>A0A938BL57</accession>